<evidence type="ECO:0008006" key="3">
    <source>
        <dbReference type="Google" id="ProtNLM"/>
    </source>
</evidence>
<keyword evidence="2" id="KW-1185">Reference proteome</keyword>
<dbReference type="Proteomes" id="UP001165060">
    <property type="component" value="Unassembled WGS sequence"/>
</dbReference>
<dbReference type="InterPro" id="IPR029063">
    <property type="entry name" value="SAM-dependent_MTases_sf"/>
</dbReference>
<accession>A0ABQ6N8I4</accession>
<dbReference type="InterPro" id="IPR004951">
    <property type="entry name" value="DUF268_CAE_spp"/>
</dbReference>
<proteinExistence type="predicted"/>
<evidence type="ECO:0000313" key="2">
    <source>
        <dbReference type="Proteomes" id="UP001165060"/>
    </source>
</evidence>
<dbReference type="EMBL" id="BRYB01002302">
    <property type="protein sequence ID" value="GMI42678.1"/>
    <property type="molecule type" value="Genomic_DNA"/>
</dbReference>
<comment type="caution">
    <text evidence="1">The sequence shown here is derived from an EMBL/GenBank/DDBJ whole genome shotgun (WGS) entry which is preliminary data.</text>
</comment>
<dbReference type="Pfam" id="PF03269">
    <property type="entry name" value="DUF268"/>
    <property type="match status" value="1"/>
</dbReference>
<dbReference type="Gene3D" id="3.40.50.150">
    <property type="entry name" value="Vaccinia Virus protein VP39"/>
    <property type="match status" value="1"/>
</dbReference>
<dbReference type="SUPFAM" id="SSF53335">
    <property type="entry name" value="S-adenosyl-L-methionine-dependent methyltransferases"/>
    <property type="match status" value="1"/>
</dbReference>
<protein>
    <recommendedName>
        <fullName evidence="3">DUF268 domain-containing protein</fullName>
    </recommendedName>
</protein>
<organism evidence="1 2">
    <name type="scientific">Tetraparma gracilis</name>
    <dbReference type="NCBI Taxonomy" id="2962635"/>
    <lineage>
        <taxon>Eukaryota</taxon>
        <taxon>Sar</taxon>
        <taxon>Stramenopiles</taxon>
        <taxon>Ochrophyta</taxon>
        <taxon>Bolidophyceae</taxon>
        <taxon>Parmales</taxon>
        <taxon>Triparmaceae</taxon>
        <taxon>Tetraparma</taxon>
    </lineage>
</organism>
<sequence>MLTVRFAIPDASDPDVLDASTPRIFTEPLYVASREFEIVSGPIVSSFCASASASSRAEFSVAARDDAPPVLPPADLCDAYTLGDRIPVSRWYFDDKSDKEQSYQHRTRDEITSFMEEIENQQTYYYGQTDTWLYSALQTFPIKDKRVLLMGSNVPWYESVCLVHGAAECVTLEYNELSYEHERLTTVTVEEYERDPGKYGKFDMVWSISSFEHDGLGRYGDPLNPSADLEAMAKAASYLRPDGLMVVSVPVGKDEVRWNEGRVYGRIRLPMLLSGWDLVGTEGFSDSDLDKVVRSHSHQPVFVVKRQAPEL</sequence>
<reference evidence="1 2" key="1">
    <citation type="journal article" date="2023" name="Commun. Biol.">
        <title>Genome analysis of Parmales, the sister group of diatoms, reveals the evolutionary specialization of diatoms from phago-mixotrophs to photoautotrophs.</title>
        <authorList>
            <person name="Ban H."/>
            <person name="Sato S."/>
            <person name="Yoshikawa S."/>
            <person name="Yamada K."/>
            <person name="Nakamura Y."/>
            <person name="Ichinomiya M."/>
            <person name="Sato N."/>
            <person name="Blanc-Mathieu R."/>
            <person name="Endo H."/>
            <person name="Kuwata A."/>
            <person name="Ogata H."/>
        </authorList>
    </citation>
    <scope>NUCLEOTIDE SEQUENCE [LARGE SCALE GENOMIC DNA]</scope>
</reference>
<name>A0ABQ6N8I4_9STRA</name>
<gene>
    <name evidence="1" type="ORF">TeGR_g13846</name>
</gene>
<evidence type="ECO:0000313" key="1">
    <source>
        <dbReference type="EMBL" id="GMI42678.1"/>
    </source>
</evidence>